<keyword evidence="2" id="KW-0812">Transmembrane</keyword>
<sequence>MSEGRPARESPEVYRRRRIVVGILAFLVLVGAAWGISALVTWIMGGEEDQTVQDETAGSDGAGGEDSADEGADDDTPTESPSVAENEDSSVDGTGDEDAVEGSCDPADISVTASTGSEGYSADEAPLLVMSIENIGDENCSVDVGTGQQEFAVSRQGREIFTTAQCSEDDASMEIDLEPGQLERAQVNWPRSDSSVDCSEPAELAAGTYELTVRLSGITSEPHEFRLN</sequence>
<protein>
    <recommendedName>
        <fullName evidence="5">DUF4232 domain-containing protein</fullName>
    </recommendedName>
</protein>
<proteinExistence type="predicted"/>
<evidence type="ECO:0000256" key="1">
    <source>
        <dbReference type="SAM" id="MobiDB-lite"/>
    </source>
</evidence>
<gene>
    <name evidence="3" type="ORF">RIL96_07095</name>
</gene>
<dbReference type="Proteomes" id="UP001251870">
    <property type="component" value="Unassembled WGS sequence"/>
</dbReference>
<evidence type="ECO:0000313" key="3">
    <source>
        <dbReference type="EMBL" id="MDR8019331.1"/>
    </source>
</evidence>
<evidence type="ECO:0008006" key="5">
    <source>
        <dbReference type="Google" id="ProtNLM"/>
    </source>
</evidence>
<evidence type="ECO:0000256" key="2">
    <source>
        <dbReference type="SAM" id="Phobius"/>
    </source>
</evidence>
<accession>A0ABU2DSH6</accession>
<keyword evidence="2" id="KW-1133">Transmembrane helix</keyword>
<feature type="transmembrane region" description="Helical" evidence="2">
    <location>
        <begin position="20"/>
        <end position="44"/>
    </location>
</feature>
<keyword evidence="4" id="KW-1185">Reference proteome</keyword>
<feature type="compositionally biased region" description="Acidic residues" evidence="1">
    <location>
        <begin position="85"/>
        <end position="100"/>
    </location>
</feature>
<feature type="region of interest" description="Disordered" evidence="1">
    <location>
        <begin position="53"/>
        <end position="119"/>
    </location>
</feature>
<keyword evidence="2" id="KW-0472">Membrane</keyword>
<dbReference type="RefSeq" id="WP_310548317.1">
    <property type="nucleotide sequence ID" value="NZ_JAVKGR010000006.1"/>
</dbReference>
<evidence type="ECO:0000313" key="4">
    <source>
        <dbReference type="Proteomes" id="UP001251870"/>
    </source>
</evidence>
<feature type="compositionally biased region" description="Acidic residues" evidence="1">
    <location>
        <begin position="66"/>
        <end position="77"/>
    </location>
</feature>
<dbReference type="EMBL" id="JAVKGR010000006">
    <property type="protein sequence ID" value="MDR8019331.1"/>
    <property type="molecule type" value="Genomic_DNA"/>
</dbReference>
<reference evidence="3 4" key="1">
    <citation type="submission" date="2023-09" db="EMBL/GenBank/DDBJ databases">
        <title>Description of three actinobacteria isolated from air of manufacturing shop in a pharmaceutical factory.</title>
        <authorList>
            <person name="Zhang D.-F."/>
        </authorList>
    </citation>
    <scope>NUCLEOTIDE SEQUENCE [LARGE SCALE GENOMIC DNA]</scope>
    <source>
        <strain evidence="3 4">LY-0111</strain>
    </source>
</reference>
<comment type="caution">
    <text evidence="3">The sequence shown here is derived from an EMBL/GenBank/DDBJ whole genome shotgun (WGS) entry which is preliminary data.</text>
</comment>
<name>A0ABU2DSH6_9MICC</name>
<organism evidence="3 4">
    <name type="scientific">Nesterenkonia aerolata</name>
    <dbReference type="NCBI Taxonomy" id="3074079"/>
    <lineage>
        <taxon>Bacteria</taxon>
        <taxon>Bacillati</taxon>
        <taxon>Actinomycetota</taxon>
        <taxon>Actinomycetes</taxon>
        <taxon>Micrococcales</taxon>
        <taxon>Micrococcaceae</taxon>
        <taxon>Nesterenkonia</taxon>
    </lineage>
</organism>